<sequence length="151" mass="16620">MTDIFDRHYIFLNEDFKDREEAFVFIAKQAVALGFADDQAAVKAALDQREAEASTGLQDGIAIPHAITTSIKQPSVLFVRSAHGIPDWETMDDQAVTQIIAMLVPKGSSQQHLQTLADFSAALIEEKERQELAASTTPDEVYAVLTGQKQN</sequence>
<evidence type="ECO:0000256" key="4">
    <source>
        <dbReference type="ARBA" id="ARBA00022679"/>
    </source>
</evidence>
<dbReference type="RefSeq" id="WP_272029371.1">
    <property type="nucleotide sequence ID" value="NZ_JAQLSF010000002.1"/>
</dbReference>
<keyword evidence="1" id="KW-0813">Transport</keyword>
<dbReference type="GO" id="GO:0030295">
    <property type="term" value="F:protein kinase activator activity"/>
    <property type="evidence" value="ECO:0007669"/>
    <property type="project" value="TreeGrafter"/>
</dbReference>
<dbReference type="EMBL" id="JAQLSF010000002">
    <property type="protein sequence ID" value="MDB1566072.1"/>
    <property type="molecule type" value="Genomic_DNA"/>
</dbReference>
<evidence type="ECO:0000313" key="7">
    <source>
        <dbReference type="EMBL" id="MDB1566072.1"/>
    </source>
</evidence>
<keyword evidence="4" id="KW-0808">Transferase</keyword>
<dbReference type="PANTHER" id="PTHR47738">
    <property type="entry name" value="PTS SYSTEM FRUCTOSE-LIKE EIIA COMPONENT-RELATED"/>
    <property type="match status" value="1"/>
</dbReference>
<dbReference type="GO" id="GO:0016020">
    <property type="term" value="C:membrane"/>
    <property type="evidence" value="ECO:0007669"/>
    <property type="project" value="InterPro"/>
</dbReference>
<evidence type="ECO:0000313" key="8">
    <source>
        <dbReference type="Proteomes" id="UP001212327"/>
    </source>
</evidence>
<dbReference type="SUPFAM" id="SSF55804">
    <property type="entry name" value="Phoshotransferase/anion transport protein"/>
    <property type="match status" value="1"/>
</dbReference>
<dbReference type="GO" id="GO:0008982">
    <property type="term" value="F:protein-N(PI)-phosphohistidine-sugar phosphotransferase activity"/>
    <property type="evidence" value="ECO:0007669"/>
    <property type="project" value="InterPro"/>
</dbReference>
<dbReference type="AlphaFoldDB" id="A0AAW6AAC5"/>
<evidence type="ECO:0000259" key="6">
    <source>
        <dbReference type="PROSITE" id="PS51094"/>
    </source>
</evidence>
<dbReference type="InterPro" id="IPR004715">
    <property type="entry name" value="PTS_IIA_fruc"/>
</dbReference>
<comment type="caution">
    <text evidence="7">The sequence shown here is derived from an EMBL/GenBank/DDBJ whole genome shotgun (WGS) entry which is preliminary data.</text>
</comment>
<keyword evidence="2" id="KW-0597">Phosphoprotein</keyword>
<feature type="domain" description="PTS EIIA type-2" evidence="6">
    <location>
        <begin position="3"/>
        <end position="148"/>
    </location>
</feature>
<dbReference type="CDD" id="cd00211">
    <property type="entry name" value="PTS_IIA_fru"/>
    <property type="match status" value="1"/>
</dbReference>
<evidence type="ECO:0000256" key="1">
    <source>
        <dbReference type="ARBA" id="ARBA00022448"/>
    </source>
</evidence>
<protein>
    <submittedName>
        <fullName evidence="7">PTS sugar transporter subunit IIA</fullName>
    </submittedName>
</protein>
<dbReference type="InterPro" id="IPR016152">
    <property type="entry name" value="PTrfase/Anion_transptr"/>
</dbReference>
<dbReference type="Proteomes" id="UP001212327">
    <property type="component" value="Unassembled WGS sequence"/>
</dbReference>
<dbReference type="Pfam" id="PF00359">
    <property type="entry name" value="PTS_EIIA_2"/>
    <property type="match status" value="1"/>
</dbReference>
<dbReference type="PANTHER" id="PTHR47738:SF1">
    <property type="entry name" value="NITROGEN REGULATORY PROTEIN"/>
    <property type="match status" value="1"/>
</dbReference>
<dbReference type="Gene3D" id="3.40.930.10">
    <property type="entry name" value="Mannitol-specific EII, Chain A"/>
    <property type="match status" value="1"/>
</dbReference>
<evidence type="ECO:0000256" key="3">
    <source>
        <dbReference type="ARBA" id="ARBA00022597"/>
    </source>
</evidence>
<evidence type="ECO:0000256" key="5">
    <source>
        <dbReference type="ARBA" id="ARBA00022683"/>
    </source>
</evidence>
<keyword evidence="5" id="KW-0598">Phosphotransferase system</keyword>
<dbReference type="InterPro" id="IPR051541">
    <property type="entry name" value="PTS_SugarTrans_NitroReg"/>
</dbReference>
<keyword evidence="3 7" id="KW-0762">Sugar transport</keyword>
<proteinExistence type="predicted"/>
<gene>
    <name evidence="7" type="ORF">PGA78_15195</name>
</gene>
<organism evidence="7 8">
    <name type="scientific">Lacticaseibacillus paracasei</name>
    <name type="common">Lactobacillus paracasei</name>
    <dbReference type="NCBI Taxonomy" id="1597"/>
    <lineage>
        <taxon>Bacteria</taxon>
        <taxon>Bacillati</taxon>
        <taxon>Bacillota</taxon>
        <taxon>Bacilli</taxon>
        <taxon>Lactobacillales</taxon>
        <taxon>Lactobacillaceae</taxon>
        <taxon>Lacticaseibacillus</taxon>
    </lineage>
</organism>
<dbReference type="GO" id="GO:0009401">
    <property type="term" value="P:phosphoenolpyruvate-dependent sugar phosphotransferase system"/>
    <property type="evidence" value="ECO:0007669"/>
    <property type="project" value="UniProtKB-KW"/>
</dbReference>
<name>A0AAW6AAC5_LACPA</name>
<dbReference type="NCBIfam" id="TIGR00848">
    <property type="entry name" value="fruA"/>
    <property type="match status" value="1"/>
</dbReference>
<dbReference type="InterPro" id="IPR002178">
    <property type="entry name" value="PTS_EIIA_type-2_dom"/>
</dbReference>
<reference evidence="7 8" key="1">
    <citation type="submission" date="2023-01" db="EMBL/GenBank/DDBJ databases">
        <title>Complete genome sequence of Lacticaseibacillus paracasei SRCM217440 isolated from Makgeolli.</title>
        <authorList>
            <person name="Yang H.-G."/>
            <person name="Jeong S.-J."/>
            <person name="Ha G.-S."/>
            <person name="Yang H.-J."/>
            <person name="Jeong D.-Y."/>
        </authorList>
    </citation>
    <scope>NUCLEOTIDE SEQUENCE [LARGE SCALE GENOMIC DNA]</scope>
    <source>
        <strain evidence="7 8">SRCM217440</strain>
    </source>
</reference>
<evidence type="ECO:0000256" key="2">
    <source>
        <dbReference type="ARBA" id="ARBA00022553"/>
    </source>
</evidence>
<dbReference type="PROSITE" id="PS51094">
    <property type="entry name" value="PTS_EIIA_TYPE_2"/>
    <property type="match status" value="1"/>
</dbReference>
<accession>A0AAW6AAC5</accession>